<dbReference type="Gene3D" id="1.10.10.1200">
    <property type="entry name" value="MAGE homology domain, winged helix WH1 motif"/>
    <property type="match status" value="1"/>
</dbReference>
<dbReference type="InterPro" id="IPR037445">
    <property type="entry name" value="MAGE"/>
</dbReference>
<dbReference type="PANTHER" id="PTHR11736:SF14">
    <property type="entry name" value="NSE3 HOMOLOG, SMC5-SMC6 COMPLEX COMPONENT"/>
    <property type="match status" value="1"/>
</dbReference>
<organism evidence="3 4">
    <name type="scientific">Galerina marginata (strain CBS 339.88)</name>
    <dbReference type="NCBI Taxonomy" id="685588"/>
    <lineage>
        <taxon>Eukaryota</taxon>
        <taxon>Fungi</taxon>
        <taxon>Dikarya</taxon>
        <taxon>Basidiomycota</taxon>
        <taxon>Agaricomycotina</taxon>
        <taxon>Agaricomycetes</taxon>
        <taxon>Agaricomycetidae</taxon>
        <taxon>Agaricales</taxon>
        <taxon>Agaricineae</taxon>
        <taxon>Strophariaceae</taxon>
        <taxon>Galerina</taxon>
    </lineage>
</organism>
<evidence type="ECO:0000313" key="3">
    <source>
        <dbReference type="EMBL" id="KDR73080.1"/>
    </source>
</evidence>
<feature type="compositionally biased region" description="Acidic residues" evidence="1">
    <location>
        <begin position="33"/>
        <end position="53"/>
    </location>
</feature>
<feature type="compositionally biased region" description="Low complexity" evidence="1">
    <location>
        <begin position="10"/>
        <end position="22"/>
    </location>
</feature>
<sequence>MARSTARAGPSQSQKPSQTQKTRAGRRQPQVEEVPEEEEDEEEEEEEEEDGDGDAMNVDDGGDSDIIRKANALVRLALFTEHKRTVLRREEINKKALGSSARAFNQIFELAQNKLRGTFGMQLVELPSRAGLDQDGNEDGPSEAQIATGIKKKANAVGSKTYILRSVLEPVLIEHAAQTEEEILEEEAGDQTTLFPSINLSDDEENDSDDNGERLPKYYGSLISWSKTDQLSSLGILYVILALVLVSGKVISDSDLRHHLKTLHLPSNPAIHPIRHSASSTTRALNLDTYLSNLLKQGYLDRQQVGGDVGKKGKKAGAGVKRLRTQAEDQEEGRIYEWRWGPRSFCEIGEEFSAKFVAEFMVGNEGEGEEEGAGAGRARARQQELMKKMYAGIEKAAGGKLTELK</sequence>
<feature type="compositionally biased region" description="Acidic residues" evidence="1">
    <location>
        <begin position="201"/>
        <end position="210"/>
    </location>
</feature>
<dbReference type="GO" id="GO:0005634">
    <property type="term" value="C:nucleus"/>
    <property type="evidence" value="ECO:0007669"/>
    <property type="project" value="TreeGrafter"/>
</dbReference>
<feature type="region of interest" description="Disordered" evidence="1">
    <location>
        <begin position="194"/>
        <end position="213"/>
    </location>
</feature>
<dbReference type="EMBL" id="KL142387">
    <property type="protein sequence ID" value="KDR73080.1"/>
    <property type="molecule type" value="Genomic_DNA"/>
</dbReference>
<keyword evidence="4" id="KW-1185">Reference proteome</keyword>
<feature type="region of interest" description="Disordered" evidence="1">
    <location>
        <begin position="1"/>
        <end position="64"/>
    </location>
</feature>
<dbReference type="Pfam" id="PF01454">
    <property type="entry name" value="MAGE"/>
    <property type="match status" value="1"/>
</dbReference>
<accession>A0A067SQ59</accession>
<name>A0A067SQ59_GALM3</name>
<dbReference type="SMART" id="SM01373">
    <property type="entry name" value="MAGE"/>
    <property type="match status" value="1"/>
</dbReference>
<dbReference type="Proteomes" id="UP000027222">
    <property type="component" value="Unassembled WGS sequence"/>
</dbReference>
<dbReference type="GO" id="GO:0006281">
    <property type="term" value="P:DNA repair"/>
    <property type="evidence" value="ECO:0007669"/>
    <property type="project" value="TreeGrafter"/>
</dbReference>
<evidence type="ECO:0000259" key="2">
    <source>
        <dbReference type="SMART" id="SM01373"/>
    </source>
</evidence>
<dbReference type="OrthoDB" id="205198at2759"/>
<dbReference type="InterPro" id="IPR002190">
    <property type="entry name" value="MHD_dom"/>
</dbReference>
<dbReference type="AlphaFoldDB" id="A0A067SQ59"/>
<dbReference type="Gene3D" id="1.10.10.1210">
    <property type="entry name" value="MAGE homology domain, winged helix WH2 motif"/>
    <property type="match status" value="1"/>
</dbReference>
<gene>
    <name evidence="3" type="ORF">GALMADRAFT_158688</name>
</gene>
<reference evidence="4" key="1">
    <citation type="journal article" date="2014" name="Proc. Natl. Acad. Sci. U.S.A.">
        <title>Extensive sampling of basidiomycete genomes demonstrates inadequacy of the white-rot/brown-rot paradigm for wood decay fungi.</title>
        <authorList>
            <person name="Riley R."/>
            <person name="Salamov A.A."/>
            <person name="Brown D.W."/>
            <person name="Nagy L.G."/>
            <person name="Floudas D."/>
            <person name="Held B.W."/>
            <person name="Levasseur A."/>
            <person name="Lombard V."/>
            <person name="Morin E."/>
            <person name="Otillar R."/>
            <person name="Lindquist E.A."/>
            <person name="Sun H."/>
            <person name="LaButti K.M."/>
            <person name="Schmutz J."/>
            <person name="Jabbour D."/>
            <person name="Luo H."/>
            <person name="Baker S.E."/>
            <person name="Pisabarro A.G."/>
            <person name="Walton J.D."/>
            <person name="Blanchette R.A."/>
            <person name="Henrissat B."/>
            <person name="Martin F."/>
            <person name="Cullen D."/>
            <person name="Hibbett D.S."/>
            <person name="Grigoriev I.V."/>
        </authorList>
    </citation>
    <scope>NUCLEOTIDE SEQUENCE [LARGE SCALE GENOMIC DNA]</scope>
    <source>
        <strain evidence="4">CBS 339.88</strain>
    </source>
</reference>
<dbReference type="HOGENOM" id="CLU_027982_0_1_1"/>
<protein>
    <recommendedName>
        <fullName evidence="2">MAGE domain-containing protein</fullName>
    </recommendedName>
</protein>
<dbReference type="STRING" id="685588.A0A067SQ59"/>
<proteinExistence type="predicted"/>
<dbReference type="InterPro" id="IPR041898">
    <property type="entry name" value="MAGE_WH1"/>
</dbReference>
<dbReference type="PANTHER" id="PTHR11736">
    <property type="entry name" value="MELANOMA-ASSOCIATED ANTIGEN MAGE ANTIGEN"/>
    <property type="match status" value="1"/>
</dbReference>
<dbReference type="InterPro" id="IPR041899">
    <property type="entry name" value="MAGE_WH2"/>
</dbReference>
<evidence type="ECO:0000256" key="1">
    <source>
        <dbReference type="SAM" id="MobiDB-lite"/>
    </source>
</evidence>
<feature type="domain" description="MAGE" evidence="2">
    <location>
        <begin position="73"/>
        <end position="353"/>
    </location>
</feature>
<evidence type="ECO:0000313" key="4">
    <source>
        <dbReference type="Proteomes" id="UP000027222"/>
    </source>
</evidence>